<dbReference type="EMBL" id="JBIAMX010000018">
    <property type="protein sequence ID" value="MFF0546123.1"/>
    <property type="molecule type" value="Genomic_DNA"/>
</dbReference>
<organism evidence="4 5">
    <name type="scientific">Nocardia thailandica</name>
    <dbReference type="NCBI Taxonomy" id="257275"/>
    <lineage>
        <taxon>Bacteria</taxon>
        <taxon>Bacillati</taxon>
        <taxon>Actinomycetota</taxon>
        <taxon>Actinomycetes</taxon>
        <taxon>Mycobacteriales</taxon>
        <taxon>Nocardiaceae</taxon>
        <taxon>Nocardia</taxon>
    </lineage>
</organism>
<name>A0ABW6PUL3_9NOCA</name>
<dbReference type="InterPro" id="IPR041916">
    <property type="entry name" value="Anti_sigma_zinc_sf"/>
</dbReference>
<keyword evidence="1" id="KW-0805">Transcription regulation</keyword>
<keyword evidence="5" id="KW-1185">Reference proteome</keyword>
<evidence type="ECO:0000259" key="3">
    <source>
        <dbReference type="Pfam" id="PF13490"/>
    </source>
</evidence>
<protein>
    <submittedName>
        <fullName evidence="4">Zf-HC2 domain-containing protein</fullName>
    </submittedName>
</protein>
<feature type="domain" description="Putative zinc-finger" evidence="3">
    <location>
        <begin position="3"/>
        <end position="36"/>
    </location>
</feature>
<gene>
    <name evidence="4" type="ORF">ACFYTF_25110</name>
</gene>
<evidence type="ECO:0000313" key="5">
    <source>
        <dbReference type="Proteomes" id="UP001601444"/>
    </source>
</evidence>
<dbReference type="Pfam" id="PF13490">
    <property type="entry name" value="zf-HC2"/>
    <property type="match status" value="1"/>
</dbReference>
<dbReference type="InterPro" id="IPR027383">
    <property type="entry name" value="Znf_put"/>
</dbReference>
<evidence type="ECO:0000313" key="4">
    <source>
        <dbReference type="EMBL" id="MFF0546123.1"/>
    </source>
</evidence>
<evidence type="ECO:0000256" key="2">
    <source>
        <dbReference type="ARBA" id="ARBA00023163"/>
    </source>
</evidence>
<comment type="caution">
    <text evidence="4">The sequence shown here is derived from an EMBL/GenBank/DDBJ whole genome shotgun (WGS) entry which is preliminary data.</text>
</comment>
<reference evidence="4 5" key="1">
    <citation type="submission" date="2024-10" db="EMBL/GenBank/DDBJ databases">
        <title>The Natural Products Discovery Center: Release of the First 8490 Sequenced Strains for Exploring Actinobacteria Biosynthetic Diversity.</title>
        <authorList>
            <person name="Kalkreuter E."/>
            <person name="Kautsar S.A."/>
            <person name="Yang D."/>
            <person name="Bader C.D."/>
            <person name="Teijaro C.N."/>
            <person name="Fluegel L."/>
            <person name="Davis C.M."/>
            <person name="Simpson J.R."/>
            <person name="Lauterbach L."/>
            <person name="Steele A.D."/>
            <person name="Gui C."/>
            <person name="Meng S."/>
            <person name="Li G."/>
            <person name="Viehrig K."/>
            <person name="Ye F."/>
            <person name="Su P."/>
            <person name="Kiefer A.F."/>
            <person name="Nichols A."/>
            <person name="Cepeda A.J."/>
            <person name="Yan W."/>
            <person name="Fan B."/>
            <person name="Jiang Y."/>
            <person name="Adhikari A."/>
            <person name="Zheng C.-J."/>
            <person name="Schuster L."/>
            <person name="Cowan T.M."/>
            <person name="Smanski M.J."/>
            <person name="Chevrette M.G."/>
            <person name="De Carvalho L.P.S."/>
            <person name="Shen B."/>
        </authorList>
    </citation>
    <scope>NUCLEOTIDE SEQUENCE [LARGE SCALE GENOMIC DNA]</scope>
    <source>
        <strain evidence="4 5">NPDC004045</strain>
    </source>
</reference>
<keyword evidence="2" id="KW-0804">Transcription</keyword>
<proteinExistence type="predicted"/>
<evidence type="ECO:0000256" key="1">
    <source>
        <dbReference type="ARBA" id="ARBA00023015"/>
    </source>
</evidence>
<accession>A0ABW6PUL3</accession>
<dbReference type="RefSeq" id="WP_043660385.1">
    <property type="nucleotide sequence ID" value="NZ_JBIAMX010000018.1"/>
</dbReference>
<dbReference type="Gene3D" id="1.10.10.1320">
    <property type="entry name" value="Anti-sigma factor, zinc-finger domain"/>
    <property type="match status" value="1"/>
</dbReference>
<sequence>MDCDEFVELVTAFLDGALDDATEDRFLAHIAACDGCDVYLDQIRRTTRDLGGLAPADLAPAARDNLLAAFRDWHSAP</sequence>
<dbReference type="Proteomes" id="UP001601444">
    <property type="component" value="Unassembled WGS sequence"/>
</dbReference>